<feature type="compositionally biased region" description="Basic and acidic residues" evidence="1">
    <location>
        <begin position="545"/>
        <end position="577"/>
    </location>
</feature>
<feature type="compositionally biased region" description="Basic and acidic residues" evidence="1">
    <location>
        <begin position="683"/>
        <end position="699"/>
    </location>
</feature>
<evidence type="ECO:0000256" key="1">
    <source>
        <dbReference type="SAM" id="MobiDB-lite"/>
    </source>
</evidence>
<keyword evidence="3" id="KW-1185">Reference proteome</keyword>
<reference evidence="2" key="1">
    <citation type="submission" date="2023-06" db="EMBL/GenBank/DDBJ databases">
        <authorList>
            <person name="Delattre M."/>
        </authorList>
    </citation>
    <scope>NUCLEOTIDE SEQUENCE</scope>
    <source>
        <strain evidence="2">AF72</strain>
    </source>
</reference>
<feature type="region of interest" description="Disordered" evidence="1">
    <location>
        <begin position="613"/>
        <end position="734"/>
    </location>
</feature>
<dbReference type="Proteomes" id="UP001177023">
    <property type="component" value="Unassembled WGS sequence"/>
</dbReference>
<feature type="compositionally biased region" description="Polar residues" evidence="1">
    <location>
        <begin position="331"/>
        <end position="345"/>
    </location>
</feature>
<name>A0AA36DJG6_9BILA</name>
<protein>
    <submittedName>
        <fullName evidence="2">Uncharacterized protein</fullName>
    </submittedName>
</protein>
<comment type="caution">
    <text evidence="2">The sequence shown here is derived from an EMBL/GenBank/DDBJ whole genome shotgun (WGS) entry which is preliminary data.</text>
</comment>
<evidence type="ECO:0000313" key="2">
    <source>
        <dbReference type="EMBL" id="CAJ0587894.1"/>
    </source>
</evidence>
<feature type="compositionally biased region" description="Polar residues" evidence="1">
    <location>
        <begin position="909"/>
        <end position="934"/>
    </location>
</feature>
<feature type="compositionally biased region" description="Polar residues" evidence="1">
    <location>
        <begin position="708"/>
        <end position="727"/>
    </location>
</feature>
<dbReference type="EMBL" id="CATQJA010002710">
    <property type="protein sequence ID" value="CAJ0587894.1"/>
    <property type="molecule type" value="Genomic_DNA"/>
</dbReference>
<proteinExistence type="predicted"/>
<feature type="region of interest" description="Disordered" evidence="1">
    <location>
        <begin position="524"/>
        <end position="600"/>
    </location>
</feature>
<feature type="compositionally biased region" description="Basic and acidic residues" evidence="1">
    <location>
        <begin position="898"/>
        <end position="908"/>
    </location>
</feature>
<evidence type="ECO:0000313" key="3">
    <source>
        <dbReference type="Proteomes" id="UP001177023"/>
    </source>
</evidence>
<sequence>MILGLVLPDKNGYLKIWARCGGLFSFDDDELLELAQEYVGKWTNFESRNGVVTSFTIAGKTPGGFPVSMRKGGISMLSVLMIPSAEQMASIGWTSASVFSTVVGRVSLSQEMLDDFWDSPYFDPGIPFEGWVTWHAATENFHLNPQEVGYAQKPARLEELVLHCPWSRKGRLMDDWVDGFPSGRTTHTMFIATKHGDFVLTPTSINLGNKTPDLGNYLRCRIKFFDGESQANKGAVAEYEVLPLPASIEPILRDNYCCYRVPARVTEIGKGYTVFEEPHFGICVDQQRIQYKFAIGQRHVLRIRRPKDLDTYENGWMVEAIETRLPDGEPQASSSRPLSAQNQRQLRPEPNRTPTPEPEKTERMCGFVLNFSHDLMFFGLEDGHESVVHAKFLEKWGIDVEVGDFVECEVGPPKIVRGNLQRQMYACRRRDFDAGFGRMPLKRSGVAQFRVPAYFLQVDDDLNVFSNRYMPKIYDPNRLSLRNRGFNQEYLLNTRFTFAVVCARIPGREENGWIAIESLDREPIERSQAPPPPHDLPNARSNGRPIERDFHRLERPLSGDSRDPRDFRVERPYKQPEYEIGGGAQVSRRPENLSLGNGSVYPRDASAVDAAPELVDTPPPLDEPASFDFPIPAGLPRPEPRPSAMVAPSLSGALPVPGPSTRPLPRDGSMNSFDEYRPSPPESRNRSRVDDLPAWDKYRSTSRKAPPESSSLQADSLSRHSQFTTSHNDSREYAGPEIPVPGLCIKSWGTYRIIWLKDGRLALHDTKKKALELGVFIDGFIEKLEKPLCGKKMTYEWQVNGFLPTEKAYDIAPQVEGQAAMFLIRKALVAAYRPYERTRVVVLEDADGFFGEFWDKNDVLEDEDLAPQDEIAVVIKAAPNSETTIEWIVHSKVAEKEQELEVPRDDRSGSTFDNLSLLSSPTSELNRGDTPNSNDPRDEAEQYASYREVVQALLKNKDTKNAIARRQPAALQKAARLLDVKKF</sequence>
<accession>A0AA36DJG6</accession>
<gene>
    <name evidence="2" type="ORF">MSPICULIGERA_LOCUS25847</name>
</gene>
<feature type="non-terminal residue" evidence="2">
    <location>
        <position position="1"/>
    </location>
</feature>
<dbReference type="AlphaFoldDB" id="A0AA36DJG6"/>
<feature type="region of interest" description="Disordered" evidence="1">
    <location>
        <begin position="898"/>
        <end position="943"/>
    </location>
</feature>
<feature type="region of interest" description="Disordered" evidence="1">
    <location>
        <begin position="326"/>
        <end position="360"/>
    </location>
</feature>
<organism evidence="2 3">
    <name type="scientific">Mesorhabditis spiculigera</name>
    <dbReference type="NCBI Taxonomy" id="96644"/>
    <lineage>
        <taxon>Eukaryota</taxon>
        <taxon>Metazoa</taxon>
        <taxon>Ecdysozoa</taxon>
        <taxon>Nematoda</taxon>
        <taxon>Chromadorea</taxon>
        <taxon>Rhabditida</taxon>
        <taxon>Rhabditina</taxon>
        <taxon>Rhabditomorpha</taxon>
        <taxon>Rhabditoidea</taxon>
        <taxon>Rhabditidae</taxon>
        <taxon>Mesorhabditinae</taxon>
        <taxon>Mesorhabditis</taxon>
    </lineage>
</organism>